<protein>
    <submittedName>
        <fullName evidence="1">Uncharacterized protein</fullName>
    </submittedName>
</protein>
<dbReference type="KEGG" id="llu:AKJ09_03138"/>
<organism evidence="1 2">
    <name type="scientific">Labilithrix luteola</name>
    <dbReference type="NCBI Taxonomy" id="1391654"/>
    <lineage>
        <taxon>Bacteria</taxon>
        <taxon>Pseudomonadati</taxon>
        <taxon>Myxococcota</taxon>
        <taxon>Polyangia</taxon>
        <taxon>Polyangiales</taxon>
        <taxon>Labilitrichaceae</taxon>
        <taxon>Labilithrix</taxon>
    </lineage>
</organism>
<gene>
    <name evidence="1" type="ORF">AKJ09_03138</name>
</gene>
<name>A0A0K1PTL4_9BACT</name>
<reference evidence="1 2" key="1">
    <citation type="submission" date="2015-08" db="EMBL/GenBank/DDBJ databases">
        <authorList>
            <person name="Babu N.S."/>
            <person name="Beckwith C.J."/>
            <person name="Beseler K.G."/>
            <person name="Brison A."/>
            <person name="Carone J.V."/>
            <person name="Caskin T.P."/>
            <person name="Diamond M."/>
            <person name="Durham M.E."/>
            <person name="Foxe J.M."/>
            <person name="Go M."/>
            <person name="Henderson B.A."/>
            <person name="Jones I.B."/>
            <person name="McGettigan J.A."/>
            <person name="Micheletti S.J."/>
            <person name="Nasrallah M.E."/>
            <person name="Ortiz D."/>
            <person name="Piller C.R."/>
            <person name="Privatt S.R."/>
            <person name="Schneider S.L."/>
            <person name="Sharp S."/>
            <person name="Smith T.C."/>
            <person name="Stanton J.D."/>
            <person name="Ullery H.E."/>
            <person name="Wilson R.J."/>
            <person name="Serrano M.G."/>
            <person name="Buck G."/>
            <person name="Lee V."/>
            <person name="Wang Y."/>
            <person name="Carvalho R."/>
            <person name="Voegtly L."/>
            <person name="Shi R."/>
            <person name="Duckworth R."/>
            <person name="Johnson A."/>
            <person name="Loviza R."/>
            <person name="Walstead R."/>
            <person name="Shah Z."/>
            <person name="Kiflezghi M."/>
            <person name="Wade K."/>
            <person name="Ball S.L."/>
            <person name="Bradley K.W."/>
            <person name="Asai D.J."/>
            <person name="Bowman C.A."/>
            <person name="Russell D.A."/>
            <person name="Pope W.H."/>
            <person name="Jacobs-Sera D."/>
            <person name="Hendrix R.W."/>
            <person name="Hatfull G.F."/>
        </authorList>
    </citation>
    <scope>NUCLEOTIDE SEQUENCE [LARGE SCALE GENOMIC DNA]</scope>
    <source>
        <strain evidence="1 2">DSM 27648</strain>
    </source>
</reference>
<dbReference type="RefSeq" id="WP_146647759.1">
    <property type="nucleotide sequence ID" value="NZ_CP012333.1"/>
</dbReference>
<dbReference type="EMBL" id="CP012333">
    <property type="protein sequence ID" value="AKU96474.1"/>
    <property type="molecule type" value="Genomic_DNA"/>
</dbReference>
<dbReference type="Proteomes" id="UP000064967">
    <property type="component" value="Chromosome"/>
</dbReference>
<evidence type="ECO:0000313" key="2">
    <source>
        <dbReference type="Proteomes" id="UP000064967"/>
    </source>
</evidence>
<keyword evidence="2" id="KW-1185">Reference proteome</keyword>
<dbReference type="PATRIC" id="fig|1391654.3.peg.3174"/>
<sequence length="133" mass="15185">MVLDASQFPIVSMHYDDHANERSPLEVLGDLARVLDRREPFVMFGFGFDSSPPKRDKAIAKQMNDWRKENRERLASLCRGMVVVEPSAAKRLALNAFRPVFANYWGYGVHLVATMDEANETANRLLRAHEEAH</sequence>
<accession>A0A0K1PTL4</accession>
<proteinExistence type="predicted"/>
<evidence type="ECO:0000313" key="1">
    <source>
        <dbReference type="EMBL" id="AKU96474.1"/>
    </source>
</evidence>
<dbReference type="OrthoDB" id="8905727at2"/>
<dbReference type="AlphaFoldDB" id="A0A0K1PTL4"/>